<reference evidence="1" key="1">
    <citation type="journal article" date="2020" name="Nat. Commun.">
        <title>Large-scale genome sequencing of mycorrhizal fungi provides insights into the early evolution of symbiotic traits.</title>
        <authorList>
            <person name="Miyauchi S."/>
            <person name="Kiss E."/>
            <person name="Kuo A."/>
            <person name="Drula E."/>
            <person name="Kohler A."/>
            <person name="Sanchez-Garcia M."/>
            <person name="Morin E."/>
            <person name="Andreopoulos B."/>
            <person name="Barry K.W."/>
            <person name="Bonito G."/>
            <person name="Buee M."/>
            <person name="Carver A."/>
            <person name="Chen C."/>
            <person name="Cichocki N."/>
            <person name="Clum A."/>
            <person name="Culley D."/>
            <person name="Crous P.W."/>
            <person name="Fauchery L."/>
            <person name="Girlanda M."/>
            <person name="Hayes R.D."/>
            <person name="Keri Z."/>
            <person name="LaButti K."/>
            <person name="Lipzen A."/>
            <person name="Lombard V."/>
            <person name="Magnuson J."/>
            <person name="Maillard F."/>
            <person name="Murat C."/>
            <person name="Nolan M."/>
            <person name="Ohm R.A."/>
            <person name="Pangilinan J."/>
            <person name="Pereira M.F."/>
            <person name="Perotto S."/>
            <person name="Peter M."/>
            <person name="Pfister S."/>
            <person name="Riley R."/>
            <person name="Sitrit Y."/>
            <person name="Stielow J.B."/>
            <person name="Szollosi G."/>
            <person name="Zifcakova L."/>
            <person name="Stursova M."/>
            <person name="Spatafora J.W."/>
            <person name="Tedersoo L."/>
            <person name="Vaario L.M."/>
            <person name="Yamada A."/>
            <person name="Yan M."/>
            <person name="Wang P."/>
            <person name="Xu J."/>
            <person name="Bruns T."/>
            <person name="Baldrian P."/>
            <person name="Vilgalys R."/>
            <person name="Dunand C."/>
            <person name="Henrissat B."/>
            <person name="Grigoriev I.V."/>
            <person name="Hibbett D."/>
            <person name="Nagy L.G."/>
            <person name="Martin F.M."/>
        </authorList>
    </citation>
    <scope>NUCLEOTIDE SEQUENCE</scope>
    <source>
        <strain evidence="1">UH-Tt-Lm1</strain>
    </source>
</reference>
<sequence>MMMAEAMATAATAVTATTIATVTMATVTAAMIMATAATATAMATVITAIDKSTAEGLPQKGEGHPCRCHPRFLNTAQTRTRTLLYVTPYYSYPFLSVVFTSLALKHWCCVCICTATLNSSDD</sequence>
<dbReference type="EMBL" id="WIUZ02000001">
    <property type="protein sequence ID" value="KAF9793114.1"/>
    <property type="molecule type" value="Genomic_DNA"/>
</dbReference>
<evidence type="ECO:0000313" key="2">
    <source>
        <dbReference type="Proteomes" id="UP000736335"/>
    </source>
</evidence>
<keyword evidence="2" id="KW-1185">Reference proteome</keyword>
<proteinExistence type="predicted"/>
<gene>
    <name evidence="1" type="ORF">BJ322DRAFT_100653</name>
</gene>
<accession>A0A9P6HR37</accession>
<dbReference type="Proteomes" id="UP000736335">
    <property type="component" value="Unassembled WGS sequence"/>
</dbReference>
<protein>
    <submittedName>
        <fullName evidence="1">Uncharacterized protein</fullName>
    </submittedName>
</protein>
<evidence type="ECO:0000313" key="1">
    <source>
        <dbReference type="EMBL" id="KAF9793114.1"/>
    </source>
</evidence>
<dbReference type="AlphaFoldDB" id="A0A9P6HR37"/>
<name>A0A9P6HR37_9AGAM</name>
<reference evidence="1" key="2">
    <citation type="submission" date="2020-11" db="EMBL/GenBank/DDBJ databases">
        <authorList>
            <consortium name="DOE Joint Genome Institute"/>
            <person name="Kuo A."/>
            <person name="Miyauchi S."/>
            <person name="Kiss E."/>
            <person name="Drula E."/>
            <person name="Kohler A."/>
            <person name="Sanchez-Garcia M."/>
            <person name="Andreopoulos B."/>
            <person name="Barry K.W."/>
            <person name="Bonito G."/>
            <person name="Buee M."/>
            <person name="Carver A."/>
            <person name="Chen C."/>
            <person name="Cichocki N."/>
            <person name="Clum A."/>
            <person name="Culley D."/>
            <person name="Crous P.W."/>
            <person name="Fauchery L."/>
            <person name="Girlanda M."/>
            <person name="Hayes R."/>
            <person name="Keri Z."/>
            <person name="Labutti K."/>
            <person name="Lipzen A."/>
            <person name="Lombard V."/>
            <person name="Magnuson J."/>
            <person name="Maillard F."/>
            <person name="Morin E."/>
            <person name="Murat C."/>
            <person name="Nolan M."/>
            <person name="Ohm R."/>
            <person name="Pangilinan J."/>
            <person name="Pereira M."/>
            <person name="Perotto S."/>
            <person name="Peter M."/>
            <person name="Riley R."/>
            <person name="Sitrit Y."/>
            <person name="Stielow B."/>
            <person name="Szollosi G."/>
            <person name="Zifcakova L."/>
            <person name="Stursova M."/>
            <person name="Spatafora J.W."/>
            <person name="Tedersoo L."/>
            <person name="Vaario L.-M."/>
            <person name="Yamada A."/>
            <person name="Yan M."/>
            <person name="Wang P."/>
            <person name="Xu J."/>
            <person name="Bruns T."/>
            <person name="Baldrian P."/>
            <person name="Vilgalys R."/>
            <person name="Henrissat B."/>
            <person name="Grigoriev I.V."/>
            <person name="Hibbett D."/>
            <person name="Nagy L.G."/>
            <person name="Martin F.M."/>
        </authorList>
    </citation>
    <scope>NUCLEOTIDE SEQUENCE</scope>
    <source>
        <strain evidence="1">UH-Tt-Lm1</strain>
    </source>
</reference>
<organism evidence="1 2">
    <name type="scientific">Thelephora terrestris</name>
    <dbReference type="NCBI Taxonomy" id="56493"/>
    <lineage>
        <taxon>Eukaryota</taxon>
        <taxon>Fungi</taxon>
        <taxon>Dikarya</taxon>
        <taxon>Basidiomycota</taxon>
        <taxon>Agaricomycotina</taxon>
        <taxon>Agaricomycetes</taxon>
        <taxon>Thelephorales</taxon>
        <taxon>Thelephoraceae</taxon>
        <taxon>Thelephora</taxon>
    </lineage>
</organism>
<comment type="caution">
    <text evidence="1">The sequence shown here is derived from an EMBL/GenBank/DDBJ whole genome shotgun (WGS) entry which is preliminary data.</text>
</comment>